<dbReference type="PANTHER" id="PTHR30137:SF6">
    <property type="entry name" value="LUCIFERASE-LIKE MONOOXYGENASE"/>
    <property type="match status" value="1"/>
</dbReference>
<dbReference type="InterPro" id="IPR019949">
    <property type="entry name" value="CmoO-like"/>
</dbReference>
<accession>A0A1T3MNF7</accession>
<sequence>MKLKLSILDQSPVIKGGTAAFALRNSLELARMADESGYHSILYSEHHGVAAYGSPSPELLTAIVLAETKKIKAGTGGIMLRNYSAFKIAEWSKMLATMFPDRFILGLGKAPGGLKDAVLALNNNKPPVLNDLNKKLEEIIAYITGQNSVYEDLIAQPEKPLIFPEILWLGSGVGSAKEAAAKGVGYSMAGFISDNSGEDAYNLYHEEFNNDGYTDKPVFQVALSVSVAADTEQARKNAYGMVYQFVQSRKLLAPDKLMPYAEVEALIAGSVDESLFYSLLDKVVIGTPHTISSQLEKKAIQYKTNDLMLLCNMFKEEDRLFTYKSIIENA</sequence>
<comment type="similarity">
    <text evidence="1">To bacterial alkanal monooxygenase alpha and beta chains.</text>
</comment>
<dbReference type="CDD" id="cd00347">
    <property type="entry name" value="Flavin_utilizing_monoxygenases"/>
    <property type="match status" value="2"/>
</dbReference>
<dbReference type="InterPro" id="IPR011251">
    <property type="entry name" value="Luciferase-like_dom"/>
</dbReference>
<evidence type="ECO:0000256" key="1">
    <source>
        <dbReference type="ARBA" id="ARBA00007789"/>
    </source>
</evidence>
<dbReference type="SUPFAM" id="SSF51679">
    <property type="entry name" value="Bacterial luciferase-like"/>
    <property type="match status" value="1"/>
</dbReference>
<dbReference type="NCBIfam" id="TIGR03558">
    <property type="entry name" value="oxido_grp_1"/>
    <property type="match status" value="1"/>
</dbReference>
<dbReference type="GO" id="GO:0016705">
    <property type="term" value="F:oxidoreductase activity, acting on paired donors, with incorporation or reduction of molecular oxygen"/>
    <property type="evidence" value="ECO:0007669"/>
    <property type="project" value="InterPro"/>
</dbReference>
<reference evidence="3 4" key="1">
    <citation type="submission" date="2016-06" db="EMBL/GenBank/DDBJ databases">
        <title>Revisiting the taxonomy of the Elizabethkingia Genus based on Whole-Genome Sequencing, Optical Mapping, and MALDI-TOF.</title>
        <authorList>
            <person name="Nicholson A.C."/>
        </authorList>
    </citation>
    <scope>NUCLEOTIDE SEQUENCE [LARGE SCALE GENOMIC DNA]</scope>
    <source>
        <strain evidence="3 4">G4070</strain>
    </source>
</reference>
<dbReference type="Pfam" id="PF00296">
    <property type="entry name" value="Bac_luciferase"/>
    <property type="match status" value="1"/>
</dbReference>
<evidence type="ECO:0000313" key="3">
    <source>
        <dbReference type="EMBL" id="OPC65820.1"/>
    </source>
</evidence>
<dbReference type="Gene3D" id="3.20.20.30">
    <property type="entry name" value="Luciferase-like domain"/>
    <property type="match status" value="1"/>
</dbReference>
<dbReference type="InterPro" id="IPR050766">
    <property type="entry name" value="Bact_Lucif_Oxidored"/>
</dbReference>
<gene>
    <name evidence="3" type="ORF">BAZ10_00850</name>
</gene>
<dbReference type="AlphaFoldDB" id="A0A1T3MNF7"/>
<dbReference type="PANTHER" id="PTHR30137">
    <property type="entry name" value="LUCIFERASE-LIKE MONOOXYGENASE"/>
    <property type="match status" value="1"/>
</dbReference>
<dbReference type="GO" id="GO:0005829">
    <property type="term" value="C:cytosol"/>
    <property type="evidence" value="ECO:0007669"/>
    <property type="project" value="TreeGrafter"/>
</dbReference>
<evidence type="ECO:0000259" key="2">
    <source>
        <dbReference type="Pfam" id="PF00296"/>
    </source>
</evidence>
<name>A0A1T3MNF7_9FLAO</name>
<dbReference type="RefSeq" id="WP_078771439.1">
    <property type="nucleotide sequence ID" value="NZ_CBCSBR010000006.1"/>
</dbReference>
<protein>
    <recommendedName>
        <fullName evidence="2">Luciferase-like domain-containing protein</fullName>
    </recommendedName>
</protein>
<dbReference type="EMBL" id="MAHX01000013">
    <property type="protein sequence ID" value="OPC65820.1"/>
    <property type="molecule type" value="Genomic_DNA"/>
</dbReference>
<organism evidence="3 4">
    <name type="scientific">Elizabethkingia occulta</name>
    <dbReference type="NCBI Taxonomy" id="1867263"/>
    <lineage>
        <taxon>Bacteria</taxon>
        <taxon>Pseudomonadati</taxon>
        <taxon>Bacteroidota</taxon>
        <taxon>Flavobacteriia</taxon>
        <taxon>Flavobacteriales</taxon>
        <taxon>Weeksellaceae</taxon>
        <taxon>Elizabethkingia</taxon>
    </lineage>
</organism>
<evidence type="ECO:0000313" key="4">
    <source>
        <dbReference type="Proteomes" id="UP000190813"/>
    </source>
</evidence>
<dbReference type="Proteomes" id="UP000190813">
    <property type="component" value="Unassembled WGS sequence"/>
</dbReference>
<comment type="caution">
    <text evidence="3">The sequence shown here is derived from an EMBL/GenBank/DDBJ whole genome shotgun (WGS) entry which is preliminary data.</text>
</comment>
<feature type="domain" description="Luciferase-like" evidence="2">
    <location>
        <begin position="17"/>
        <end position="296"/>
    </location>
</feature>
<dbReference type="InterPro" id="IPR036661">
    <property type="entry name" value="Luciferase-like_sf"/>
</dbReference>
<keyword evidence="4" id="KW-1185">Reference proteome</keyword>
<proteinExistence type="predicted"/>